<dbReference type="InterPro" id="IPR012698">
    <property type="entry name" value="PEnolPyrv_PMutase_core"/>
</dbReference>
<evidence type="ECO:0000313" key="6">
    <source>
        <dbReference type="Proteomes" id="UP001302274"/>
    </source>
</evidence>
<dbReference type="EMBL" id="JAYGJQ010000001">
    <property type="protein sequence ID" value="MEA9355272.1"/>
    <property type="molecule type" value="Genomic_DNA"/>
</dbReference>
<gene>
    <name evidence="5" type="primary">aepX</name>
    <name evidence="5" type="ORF">SHI21_03630</name>
</gene>
<dbReference type="Gene3D" id="3.20.20.60">
    <property type="entry name" value="Phosphoenolpyruvate-binding domains"/>
    <property type="match status" value="1"/>
</dbReference>
<comment type="caution">
    <text evidence="5">The sequence shown here is derived from an EMBL/GenBank/DDBJ whole genome shotgun (WGS) entry which is preliminary data.</text>
</comment>
<dbReference type="InterPro" id="IPR029044">
    <property type="entry name" value="Nucleotide-diphossugar_trans"/>
</dbReference>
<dbReference type="Gene3D" id="3.90.550.10">
    <property type="entry name" value="Spore Coat Polysaccharide Biosynthesis Protein SpsA, Chain A"/>
    <property type="match status" value="1"/>
</dbReference>
<dbReference type="SUPFAM" id="SSF53448">
    <property type="entry name" value="Nucleotide-diphospho-sugar transferases"/>
    <property type="match status" value="1"/>
</dbReference>
<dbReference type="NCBIfam" id="TIGR02320">
    <property type="entry name" value="PEP_mutase"/>
    <property type="match status" value="1"/>
</dbReference>
<organism evidence="5 6">
    <name type="scientific">Bacteriovorax antarcticus</name>
    <dbReference type="NCBI Taxonomy" id="3088717"/>
    <lineage>
        <taxon>Bacteria</taxon>
        <taxon>Pseudomonadati</taxon>
        <taxon>Bdellovibrionota</taxon>
        <taxon>Bacteriovoracia</taxon>
        <taxon>Bacteriovoracales</taxon>
        <taxon>Bacteriovoracaceae</taxon>
        <taxon>Bacteriovorax</taxon>
    </lineage>
</organism>
<dbReference type="EC" id="5.4.2.9" evidence="2"/>
<evidence type="ECO:0000259" key="4">
    <source>
        <dbReference type="Pfam" id="PF12804"/>
    </source>
</evidence>
<feature type="domain" description="MobA-like NTP transferase" evidence="4">
    <location>
        <begin position="307"/>
        <end position="423"/>
    </location>
</feature>
<dbReference type="InterPro" id="IPR015813">
    <property type="entry name" value="Pyrv/PenolPyrv_kinase-like_dom"/>
</dbReference>
<dbReference type="InterPro" id="IPR039556">
    <property type="entry name" value="ICL/PEPM"/>
</dbReference>
<evidence type="ECO:0000313" key="5">
    <source>
        <dbReference type="EMBL" id="MEA9355272.1"/>
    </source>
</evidence>
<evidence type="ECO:0000256" key="1">
    <source>
        <dbReference type="ARBA" id="ARBA00023235"/>
    </source>
</evidence>
<dbReference type="RefSeq" id="WP_323574759.1">
    <property type="nucleotide sequence ID" value="NZ_JAYGJQ010000001.1"/>
</dbReference>
<dbReference type="InterPro" id="IPR040442">
    <property type="entry name" value="Pyrv_kinase-like_dom_sf"/>
</dbReference>
<sequence>MKNLTTKKSTQLRAMLQSNELEFLMEAHNGISAKIAEEAGFKGIWGSGLSISASLGVRDNNEASWTQVLDVVEYMSDATRIPILLDGDTGYGNFNNMRRLVMKLEQRGVAGVCIEDKIFPKTNSFLRTEAQPLADIEEFCGKIKAGQDTKLDDDFNIIARVEALIAGWGLQEAVKRADAYRKAGANAILMHSKISKPDEILAFMKEWGERSKECPVVIVPTKYYATPTNVFREAGVSTVIWANHQMRMAVTAMQNVTKTIFEEQSLMNVEDKIVSVAELFRLQNDKELEAAEKLYLTVADADAPRVILLAASRGAELKELTEDRPKVLIDINGKPLIEQSINNFYAHDIKDISIVTGYKKEAFKFPNIKYVNNENFETTSELSSLFLASKQIADNAIISYGDILYRKYILSRLLEEKGDITIVVDATINNRTADYKGDFVLCSRNHSTSFNEAPAELKGIKFGTATENKEASGEWIGLVKTNKVGSEVLSKALAELSTTPDFNKLKLPDLMNHLLSKKVKINVMYIDGHWMDVDSYSDVSKGQKF</sequence>
<dbReference type="InterPro" id="IPR025877">
    <property type="entry name" value="MobA-like_NTP_Trfase"/>
</dbReference>
<comment type="similarity">
    <text evidence="3">Belongs to the isocitrate lyase/PEP mutase superfamily. PEP mutase family.</text>
</comment>
<dbReference type="Pfam" id="PF12804">
    <property type="entry name" value="NTP_transf_3"/>
    <property type="match status" value="1"/>
</dbReference>
<dbReference type="Proteomes" id="UP001302274">
    <property type="component" value="Unassembled WGS sequence"/>
</dbReference>
<proteinExistence type="inferred from homology"/>
<evidence type="ECO:0000256" key="2">
    <source>
        <dbReference type="ARBA" id="ARBA00024063"/>
    </source>
</evidence>
<dbReference type="GO" id="GO:0050188">
    <property type="term" value="F:phosphoenolpyruvate mutase activity"/>
    <property type="evidence" value="ECO:0007669"/>
    <property type="project" value="UniProtKB-EC"/>
</dbReference>
<dbReference type="CDD" id="cd00377">
    <property type="entry name" value="ICL_PEPM"/>
    <property type="match status" value="1"/>
</dbReference>
<dbReference type="SUPFAM" id="SSF51621">
    <property type="entry name" value="Phosphoenolpyruvate/pyruvate domain"/>
    <property type="match status" value="1"/>
</dbReference>
<accession>A0ABU5VQR4</accession>
<dbReference type="CDD" id="cd02523">
    <property type="entry name" value="PC_cytidylyltransferase"/>
    <property type="match status" value="1"/>
</dbReference>
<protein>
    <recommendedName>
        <fullName evidence="2">phosphoenolpyruvate mutase</fullName>
        <ecNumber evidence="2">5.4.2.9</ecNumber>
    </recommendedName>
</protein>
<evidence type="ECO:0000256" key="3">
    <source>
        <dbReference type="ARBA" id="ARBA00038455"/>
    </source>
</evidence>
<keyword evidence="1 5" id="KW-0413">Isomerase</keyword>
<dbReference type="PANTHER" id="PTHR42905">
    <property type="entry name" value="PHOSPHOENOLPYRUVATE CARBOXYLASE"/>
    <property type="match status" value="1"/>
</dbReference>
<reference evidence="5 6" key="1">
    <citation type="submission" date="2023-11" db="EMBL/GenBank/DDBJ databases">
        <title>A Novel Polar Bacteriovorax (B. antarcticus) Isolated from the Biocrust in Antarctica.</title>
        <authorList>
            <person name="Mun W."/>
            <person name="Choi S.Y."/>
            <person name="Mitchell R.J."/>
        </authorList>
    </citation>
    <scope>NUCLEOTIDE SEQUENCE [LARGE SCALE GENOMIC DNA]</scope>
    <source>
        <strain evidence="5 6">PP10</strain>
    </source>
</reference>
<name>A0ABU5VQR4_9BACT</name>
<dbReference type="Pfam" id="PF13714">
    <property type="entry name" value="PEP_mutase"/>
    <property type="match status" value="1"/>
</dbReference>
<dbReference type="PANTHER" id="PTHR42905:SF7">
    <property type="entry name" value="PHOSPHOENOLPYRUVATE PHOSPHOMUTASE"/>
    <property type="match status" value="1"/>
</dbReference>
<keyword evidence="6" id="KW-1185">Reference proteome</keyword>